<dbReference type="InParanoid" id="G3ANN2"/>
<feature type="compositionally biased region" description="Basic residues" evidence="3">
    <location>
        <begin position="20"/>
        <end position="30"/>
    </location>
</feature>
<name>G3ANN2_SPAPN</name>
<dbReference type="RefSeq" id="XP_007375837.1">
    <property type="nucleotide sequence ID" value="XM_007375775.1"/>
</dbReference>
<dbReference type="GO" id="GO:0000398">
    <property type="term" value="P:mRNA splicing, via spliceosome"/>
    <property type="evidence" value="ECO:0007669"/>
    <property type="project" value="TreeGrafter"/>
</dbReference>
<dbReference type="GeneID" id="18875147"/>
<protein>
    <recommendedName>
        <fullName evidence="2">Pre-mRNA-splicing factor CWC26</fullName>
    </recommendedName>
</protein>
<dbReference type="AlphaFoldDB" id="G3ANN2"/>
<dbReference type="eggNOG" id="KOG2654">
    <property type="taxonomic scope" value="Eukaryota"/>
</dbReference>
<dbReference type="Proteomes" id="UP000000709">
    <property type="component" value="Unassembled WGS sequence"/>
</dbReference>
<evidence type="ECO:0000313" key="4">
    <source>
        <dbReference type="EMBL" id="EGW32561.1"/>
    </source>
</evidence>
<reference evidence="4 5" key="1">
    <citation type="journal article" date="2011" name="Proc. Natl. Acad. Sci. U.S.A.">
        <title>Comparative genomics of xylose-fermenting fungi for enhanced biofuel production.</title>
        <authorList>
            <person name="Wohlbach D.J."/>
            <person name="Kuo A."/>
            <person name="Sato T.K."/>
            <person name="Potts K.M."/>
            <person name="Salamov A.A."/>
            <person name="LaButti K.M."/>
            <person name="Sun H."/>
            <person name="Clum A."/>
            <person name="Pangilinan J.L."/>
            <person name="Lindquist E.A."/>
            <person name="Lucas S."/>
            <person name="Lapidus A."/>
            <person name="Jin M."/>
            <person name="Gunawan C."/>
            <person name="Balan V."/>
            <person name="Dale B.E."/>
            <person name="Jeffries T.W."/>
            <person name="Zinkel R."/>
            <person name="Barry K.W."/>
            <person name="Grigoriev I.V."/>
            <person name="Gasch A.P."/>
        </authorList>
    </citation>
    <scope>NUCLEOTIDE SEQUENCE [LARGE SCALE GENOMIC DNA]</scope>
    <source>
        <strain evidence="5">NRRL Y-27907 / 11-Y1</strain>
    </source>
</reference>
<organism evidence="5">
    <name type="scientific">Spathaspora passalidarum (strain NRRL Y-27907 / 11-Y1)</name>
    <dbReference type="NCBI Taxonomy" id="619300"/>
    <lineage>
        <taxon>Eukaryota</taxon>
        <taxon>Fungi</taxon>
        <taxon>Dikarya</taxon>
        <taxon>Ascomycota</taxon>
        <taxon>Saccharomycotina</taxon>
        <taxon>Pichiomycetes</taxon>
        <taxon>Debaryomycetaceae</taxon>
        <taxon>Spathaspora</taxon>
    </lineage>
</organism>
<dbReference type="InterPro" id="IPR051112">
    <property type="entry name" value="CWC26_splicing_factor"/>
</dbReference>
<dbReference type="GO" id="GO:0070274">
    <property type="term" value="C:RES complex"/>
    <property type="evidence" value="ECO:0007669"/>
    <property type="project" value="TreeGrafter"/>
</dbReference>
<dbReference type="GO" id="GO:0005684">
    <property type="term" value="C:U2-type spliceosomal complex"/>
    <property type="evidence" value="ECO:0007669"/>
    <property type="project" value="TreeGrafter"/>
</dbReference>
<evidence type="ECO:0000256" key="3">
    <source>
        <dbReference type="SAM" id="MobiDB-lite"/>
    </source>
</evidence>
<accession>G3ANN2</accession>
<dbReference type="PANTHER" id="PTHR31809">
    <property type="entry name" value="BUD13 HOMOLOG"/>
    <property type="match status" value="1"/>
</dbReference>
<keyword evidence="5" id="KW-1185">Reference proteome</keyword>
<dbReference type="EMBL" id="GL996502">
    <property type="protein sequence ID" value="EGW32561.1"/>
    <property type="molecule type" value="Genomic_DNA"/>
</dbReference>
<proteinExistence type="inferred from homology"/>
<dbReference type="FunCoup" id="G3ANN2">
    <property type="interactions" value="75"/>
</dbReference>
<dbReference type="GO" id="GO:0003723">
    <property type="term" value="F:RNA binding"/>
    <property type="evidence" value="ECO:0007669"/>
    <property type="project" value="TreeGrafter"/>
</dbReference>
<evidence type="ECO:0000256" key="2">
    <source>
        <dbReference type="ARBA" id="ARBA00020644"/>
    </source>
</evidence>
<dbReference type="OMA" id="YFWDGID"/>
<gene>
    <name evidence="4" type="ORF">SPAPADRAFT_67161</name>
</gene>
<dbReference type="Pfam" id="PF09736">
    <property type="entry name" value="Bud13"/>
    <property type="match status" value="1"/>
</dbReference>
<comment type="similarity">
    <text evidence="1">Belongs to the CWC26 family.</text>
</comment>
<dbReference type="PANTHER" id="PTHR31809:SF0">
    <property type="entry name" value="BUD13 HOMOLOG"/>
    <property type="match status" value="1"/>
</dbReference>
<dbReference type="HOGENOM" id="CLU_090706_0_0_1"/>
<dbReference type="KEGG" id="spaa:SPAPADRAFT_67161"/>
<feature type="region of interest" description="Disordered" evidence="3">
    <location>
        <begin position="16"/>
        <end position="107"/>
    </location>
</feature>
<evidence type="ECO:0000313" key="5">
    <source>
        <dbReference type="Proteomes" id="UP000000709"/>
    </source>
</evidence>
<dbReference type="OrthoDB" id="6022at2759"/>
<evidence type="ECO:0000256" key="1">
    <source>
        <dbReference type="ARBA" id="ARBA00011069"/>
    </source>
</evidence>
<dbReference type="InterPro" id="IPR018609">
    <property type="entry name" value="Bud13"/>
</dbReference>
<dbReference type="STRING" id="619300.G3ANN2"/>
<sequence>MSKADYLSKYLAAKEPAKETHKKKHKKKRTVPSSNIIIEKTNYDQPNEELLAQEQEQEQEEHEDAPVKVTAKVTPNKGFKRIDDGKTVTKQAQVQQQHQPSAPLPQQQATIYRDSSGRIIDINQKKHEYEASKQKPEVTILRTDSKELQRQEQEIFKPKTSNFEDPMLSYKQEQEDTSVSKYVYQGTKTTVNRFDIPPGYFWDGIDRSNGFEELIMRKQTEQSYNKIESANNEEYDFDLE</sequence>